<gene>
    <name evidence="7" type="ORF">C4541_01990</name>
</gene>
<dbReference type="InterPro" id="IPR033462">
    <property type="entry name" value="Cache_3-Cache_2"/>
</dbReference>
<dbReference type="Proteomes" id="UP000266426">
    <property type="component" value="Unassembled WGS sequence"/>
</dbReference>
<evidence type="ECO:0000256" key="3">
    <source>
        <dbReference type="PROSITE-ProRule" id="PRU00284"/>
    </source>
</evidence>
<dbReference type="SMART" id="SM00304">
    <property type="entry name" value="HAMP"/>
    <property type="match status" value="2"/>
</dbReference>
<reference evidence="7 8" key="1">
    <citation type="journal article" date="2017" name="ISME J.">
        <title>Energy and carbon metabolisms in a deep terrestrial subsurface fluid microbial community.</title>
        <authorList>
            <person name="Momper L."/>
            <person name="Jungbluth S.P."/>
            <person name="Lee M.D."/>
            <person name="Amend J.P."/>
        </authorList>
    </citation>
    <scope>NUCLEOTIDE SEQUENCE [LARGE SCALE GENOMIC DNA]</scope>
    <source>
        <strain evidence="7">SURF_26</strain>
    </source>
</reference>
<keyword evidence="1" id="KW-0145">Chemotaxis</keyword>
<comment type="similarity">
    <text evidence="2">Belongs to the methyl-accepting chemotaxis (MCP) protein family.</text>
</comment>
<evidence type="ECO:0000256" key="1">
    <source>
        <dbReference type="ARBA" id="ARBA00022500"/>
    </source>
</evidence>
<keyword evidence="4" id="KW-0472">Membrane</keyword>
<feature type="transmembrane region" description="Helical" evidence="4">
    <location>
        <begin position="12"/>
        <end position="36"/>
    </location>
</feature>
<dbReference type="GO" id="GO:0005886">
    <property type="term" value="C:plasma membrane"/>
    <property type="evidence" value="ECO:0007669"/>
    <property type="project" value="TreeGrafter"/>
</dbReference>
<dbReference type="AlphaFoldDB" id="A0A3A4R8P7"/>
<dbReference type="InterPro" id="IPR004090">
    <property type="entry name" value="Chemotax_Me-accpt_rcpt"/>
</dbReference>
<dbReference type="Gene3D" id="1.10.287.950">
    <property type="entry name" value="Methyl-accepting chemotaxis protein"/>
    <property type="match status" value="1"/>
</dbReference>
<dbReference type="InterPro" id="IPR029151">
    <property type="entry name" value="Sensor-like_sf"/>
</dbReference>
<dbReference type="SMART" id="SM00283">
    <property type="entry name" value="MA"/>
    <property type="match status" value="1"/>
</dbReference>
<dbReference type="SUPFAM" id="SSF158472">
    <property type="entry name" value="HAMP domain-like"/>
    <property type="match status" value="1"/>
</dbReference>
<dbReference type="SUPFAM" id="SSF103190">
    <property type="entry name" value="Sensory domain-like"/>
    <property type="match status" value="1"/>
</dbReference>
<evidence type="ECO:0000256" key="2">
    <source>
        <dbReference type="ARBA" id="ARBA00029447"/>
    </source>
</evidence>
<dbReference type="SUPFAM" id="SSF58104">
    <property type="entry name" value="Methyl-accepting chemotaxis protein (MCP) signaling domain"/>
    <property type="match status" value="2"/>
</dbReference>
<dbReference type="InterPro" id="IPR003660">
    <property type="entry name" value="HAMP_dom"/>
</dbReference>
<dbReference type="CDD" id="cd06225">
    <property type="entry name" value="HAMP"/>
    <property type="match status" value="1"/>
</dbReference>
<dbReference type="GO" id="GO:0006935">
    <property type="term" value="P:chemotaxis"/>
    <property type="evidence" value="ECO:0007669"/>
    <property type="project" value="UniProtKB-KW"/>
</dbReference>
<sequence>MKKIKNLPFGTKITLLTCGFMVIPALIITTLLLTIAGNQLLTNSNDAVKRITTDLFKLAKVQNDLLVTKLESDLNVAHQISSTYGKLTLSKDVQVPFKAVDQVTKNATDITLPQMKFGDQLVQNDFTIVDKIQQIVGGTCTVFQKMPGDHFLRVSTNVKKLDGERAVGTYIPSSSPVAKSLTSNKLFKGKAFVVNKDYITAYDPLTDSSGEVVGALYVGVPLMTQALQDNVAEATIGTTGFAYCFNSEGRVLIHPKYAGETKKDADFVSSVLNRGDKEGLLEYTDTTTKETVIVSYKYFEDWDWYICTTVHKDEILASIKAIRTLAVTVTLILLALGTVLTLLFARGITRTLKRITDRAEKISNGDLTTANLSLDSEDEIGYLARVFDNLNDSLRAIVQQIIHSTTGLNTTVQVINTASEEMVSSTADLADSAQRTGKSVELITQSINEVRESISSQTASVNQTSAASEEMSKNITQVLGNVEAQAASINESSAAVNQMATSIKQIAENAARVNDISHKTRAKADASCSTAGNAVSGMKDIASSSEQIKNIITVITNIASQTNLLALNAAIEAARAGEAGRGFAVVADEVRSLAEQSAQAAKEITELINRANEKAEMGVDLVESVNKAIIEMSKSISEVGTLIEEVSNSTNEQEIGAREIAESMDKLNEITQEILVATNEQSLSAQEISKSMQDLMRISEGINNAMETQAETTSEVNEAVEVVSSITETNRNSVQEFVQCTSALTDESESLDSVVKKFRL</sequence>
<dbReference type="PROSITE" id="PS50885">
    <property type="entry name" value="HAMP"/>
    <property type="match status" value="1"/>
</dbReference>
<dbReference type="CDD" id="cd11386">
    <property type="entry name" value="MCP_signal"/>
    <property type="match status" value="1"/>
</dbReference>
<keyword evidence="4" id="KW-1133">Transmembrane helix</keyword>
<protein>
    <submittedName>
        <fullName evidence="7">Methyl-accepting chemotaxis protein</fullName>
    </submittedName>
</protein>
<dbReference type="CDD" id="cd12912">
    <property type="entry name" value="PDC2_MCP_like"/>
    <property type="match status" value="1"/>
</dbReference>
<organism evidence="7 8">
    <name type="scientific">Candidatus Auribacter fodinae</name>
    <dbReference type="NCBI Taxonomy" id="2093366"/>
    <lineage>
        <taxon>Bacteria</taxon>
        <taxon>Pseudomonadati</taxon>
        <taxon>Candidatus Auribacterota</taxon>
        <taxon>Candidatus Auribacteria</taxon>
        <taxon>Candidatus Auribacterales</taxon>
        <taxon>Candidatus Auribacteraceae</taxon>
        <taxon>Candidatus Auribacter</taxon>
    </lineage>
</organism>
<dbReference type="Pfam" id="PF17201">
    <property type="entry name" value="Cache_3-Cache_2"/>
    <property type="match status" value="1"/>
</dbReference>
<evidence type="ECO:0000259" key="5">
    <source>
        <dbReference type="PROSITE" id="PS50111"/>
    </source>
</evidence>
<evidence type="ECO:0000313" key="7">
    <source>
        <dbReference type="EMBL" id="RJP61398.1"/>
    </source>
</evidence>
<dbReference type="InterPro" id="IPR004089">
    <property type="entry name" value="MCPsignal_dom"/>
</dbReference>
<dbReference type="InterPro" id="IPR051310">
    <property type="entry name" value="MCP_chemotaxis"/>
</dbReference>
<dbReference type="Gene3D" id="6.10.340.10">
    <property type="match status" value="1"/>
</dbReference>
<proteinExistence type="inferred from homology"/>
<dbReference type="GO" id="GO:0007165">
    <property type="term" value="P:signal transduction"/>
    <property type="evidence" value="ECO:0007669"/>
    <property type="project" value="UniProtKB-KW"/>
</dbReference>
<name>A0A3A4R8P7_9BACT</name>
<feature type="transmembrane region" description="Helical" evidence="4">
    <location>
        <begin position="325"/>
        <end position="345"/>
    </location>
</feature>
<comment type="caution">
    <text evidence="7">The sequence shown here is derived from an EMBL/GenBank/DDBJ whole genome shotgun (WGS) entry which is preliminary data.</text>
</comment>
<evidence type="ECO:0000256" key="4">
    <source>
        <dbReference type="SAM" id="Phobius"/>
    </source>
</evidence>
<keyword evidence="4" id="KW-0812">Transmembrane</keyword>
<dbReference type="PANTHER" id="PTHR43531">
    <property type="entry name" value="PROTEIN ICFG"/>
    <property type="match status" value="1"/>
</dbReference>
<dbReference type="Gene3D" id="3.30.450.20">
    <property type="entry name" value="PAS domain"/>
    <property type="match status" value="1"/>
</dbReference>
<keyword evidence="3" id="KW-0807">Transducer</keyword>
<dbReference type="PRINTS" id="PR00260">
    <property type="entry name" value="CHEMTRNSDUCR"/>
</dbReference>
<dbReference type="GO" id="GO:0004888">
    <property type="term" value="F:transmembrane signaling receptor activity"/>
    <property type="evidence" value="ECO:0007669"/>
    <property type="project" value="InterPro"/>
</dbReference>
<accession>A0A3A4R8P7</accession>
<evidence type="ECO:0000259" key="6">
    <source>
        <dbReference type="PROSITE" id="PS50885"/>
    </source>
</evidence>
<feature type="domain" description="Methyl-accepting transducer" evidence="5">
    <location>
        <begin position="460"/>
        <end position="696"/>
    </location>
</feature>
<dbReference type="PANTHER" id="PTHR43531:SF11">
    <property type="entry name" value="METHYL-ACCEPTING CHEMOTAXIS PROTEIN 3"/>
    <property type="match status" value="1"/>
</dbReference>
<dbReference type="PROSITE" id="PS50111">
    <property type="entry name" value="CHEMOTAXIS_TRANSDUC_2"/>
    <property type="match status" value="1"/>
</dbReference>
<dbReference type="Pfam" id="PF00015">
    <property type="entry name" value="MCPsignal"/>
    <property type="match status" value="1"/>
</dbReference>
<evidence type="ECO:0000313" key="8">
    <source>
        <dbReference type="Proteomes" id="UP000266426"/>
    </source>
</evidence>
<dbReference type="Pfam" id="PF00672">
    <property type="entry name" value="HAMP"/>
    <property type="match status" value="1"/>
</dbReference>
<feature type="domain" description="HAMP" evidence="6">
    <location>
        <begin position="346"/>
        <end position="399"/>
    </location>
</feature>
<dbReference type="EMBL" id="QZJZ01000013">
    <property type="protein sequence ID" value="RJP61398.1"/>
    <property type="molecule type" value="Genomic_DNA"/>
</dbReference>